<gene>
    <name evidence="4" type="ORF">TRSC58_01957</name>
</gene>
<feature type="domain" description="HIT" evidence="3">
    <location>
        <begin position="241"/>
        <end position="371"/>
    </location>
</feature>
<dbReference type="EMBL" id="AUPL01001957">
    <property type="protein sequence ID" value="ESL10313.1"/>
    <property type="molecule type" value="Genomic_DNA"/>
</dbReference>
<sequence length="420" mass="45917">MEQRSAVWAVMVIGMRSAQLPPHLALCHSPCRHWIVSAGGGSESYQCFFQSKEHACGRHGSPALTPLSPHSVARFRLDHLLPGDWSALLRHCRSLTSPHGSFTYSSPGDTAVATTAGDAASAVVTNVAFMHIVERTAGDFVPNNMIYHELQWRYSVSPCYIAETDTDAGDFTSWLRCLQRGEANMETECAADEDAGDPLACTALAMEKTAQNMQLFPADVFSSSAFAFDPRCQRRDAGGGIFTFFPHAVVVSDCIPFCSQYFVVMVNHKPIVPNHLMVVPIRCVGTIHALTQKEVEDWGRVMHLTLRVLKRVSAVRGRAGDHASSDSSAAHIGAVEGGFSIAIQQGTFAGQTVPHLHTHVIPFDPRGKLAGEPEDEAVQRRQPCRTGAQMREETEMFKSYFELLVGWGVGGLTHAMQPKQ</sequence>
<protein>
    <recommendedName>
        <fullName evidence="3">HIT domain-containing protein</fullName>
    </recommendedName>
</protein>
<evidence type="ECO:0000256" key="1">
    <source>
        <dbReference type="PROSITE-ProRule" id="PRU00464"/>
    </source>
</evidence>
<dbReference type="VEuPathDB" id="TriTrypDB:TRSC58_01957"/>
<dbReference type="InterPro" id="IPR011146">
    <property type="entry name" value="HIT-like"/>
</dbReference>
<evidence type="ECO:0000256" key="2">
    <source>
        <dbReference type="SAM" id="MobiDB-lite"/>
    </source>
</evidence>
<organism evidence="4 5">
    <name type="scientific">Trypanosoma rangeli SC58</name>
    <dbReference type="NCBI Taxonomy" id="429131"/>
    <lineage>
        <taxon>Eukaryota</taxon>
        <taxon>Discoba</taxon>
        <taxon>Euglenozoa</taxon>
        <taxon>Kinetoplastea</taxon>
        <taxon>Metakinetoplastina</taxon>
        <taxon>Trypanosomatida</taxon>
        <taxon>Trypanosomatidae</taxon>
        <taxon>Trypanosoma</taxon>
        <taxon>Herpetosoma</taxon>
    </lineage>
</organism>
<proteinExistence type="predicted"/>
<evidence type="ECO:0000313" key="5">
    <source>
        <dbReference type="Proteomes" id="UP000031737"/>
    </source>
</evidence>
<dbReference type="PANTHER" id="PTHR46243:SF1">
    <property type="entry name" value="BIS(5'-ADENOSYL)-TRIPHOSPHATASE"/>
    <property type="match status" value="1"/>
</dbReference>
<accession>A0A061J4E6</accession>
<feature type="short sequence motif" description="Histidine triad motif" evidence="1">
    <location>
        <begin position="355"/>
        <end position="359"/>
    </location>
</feature>
<dbReference type="InterPro" id="IPR051884">
    <property type="entry name" value="Bis(5'-adenosyl)-TPase_reg"/>
</dbReference>
<dbReference type="PANTHER" id="PTHR46243">
    <property type="entry name" value="BIS(5'-ADENOSYL)-TRIPHOSPHATASE"/>
    <property type="match status" value="1"/>
</dbReference>
<dbReference type="OrthoDB" id="672793at2759"/>
<reference evidence="4 5" key="1">
    <citation type="submission" date="2013-07" db="EMBL/GenBank/DDBJ databases">
        <authorList>
            <person name="Stoco P.H."/>
            <person name="Wagner G."/>
            <person name="Gerber A."/>
            <person name="Zaha A."/>
            <person name="Thompson C."/>
            <person name="Bartholomeu D.C."/>
            <person name="Luckemeyer D.D."/>
            <person name="Bahia D."/>
            <person name="Loreto E."/>
            <person name="Prestes E.B."/>
            <person name="Lima F.M."/>
            <person name="Rodrigues-Luiz G."/>
            <person name="Vallejo G.A."/>
            <person name="Filho J.F."/>
            <person name="Monteiro K.M."/>
            <person name="Tyler K.M."/>
            <person name="de Almeida L.G."/>
            <person name="Ortiz M.F."/>
            <person name="Siervo M.A."/>
            <person name="de Moraes M.H."/>
            <person name="Cunha O.L."/>
            <person name="Mendonca-Neto R."/>
            <person name="Silva R."/>
            <person name="Teixeira S.M."/>
            <person name="Murta S.M."/>
            <person name="Sincero T.C."/>
            <person name="Mendes T.A."/>
            <person name="Urmenyi T.P."/>
            <person name="Silva V.G."/>
            <person name="da Rocha W.D."/>
            <person name="Andersson B."/>
            <person name="Romanha A.J."/>
            <person name="Steindel M."/>
            <person name="de Vasconcelos A.T."/>
            <person name="Grisard E.C."/>
        </authorList>
    </citation>
    <scope>NUCLEOTIDE SEQUENCE [LARGE SCALE GENOMIC DNA]</scope>
    <source>
        <strain evidence="4 5">SC58</strain>
    </source>
</reference>
<dbReference type="AlphaFoldDB" id="A0A061J4E6"/>
<dbReference type="Gene3D" id="3.30.428.10">
    <property type="entry name" value="HIT-like"/>
    <property type="match status" value="1"/>
</dbReference>
<evidence type="ECO:0000259" key="3">
    <source>
        <dbReference type="PROSITE" id="PS51084"/>
    </source>
</evidence>
<dbReference type="GO" id="GO:0003824">
    <property type="term" value="F:catalytic activity"/>
    <property type="evidence" value="ECO:0007669"/>
    <property type="project" value="InterPro"/>
</dbReference>
<comment type="caution">
    <text evidence="4">The sequence shown here is derived from an EMBL/GenBank/DDBJ whole genome shotgun (WGS) entry which is preliminary data.</text>
</comment>
<evidence type="ECO:0000313" key="4">
    <source>
        <dbReference type="EMBL" id="ESL10313.1"/>
    </source>
</evidence>
<dbReference type="PROSITE" id="PS00892">
    <property type="entry name" value="HIT_1"/>
    <property type="match status" value="1"/>
</dbReference>
<dbReference type="Pfam" id="PF01230">
    <property type="entry name" value="HIT"/>
    <property type="match status" value="1"/>
</dbReference>
<keyword evidence="5" id="KW-1185">Reference proteome</keyword>
<dbReference type="InterPro" id="IPR036265">
    <property type="entry name" value="HIT-like_sf"/>
</dbReference>
<dbReference type="InterPro" id="IPR019808">
    <property type="entry name" value="Histidine_triad_CS"/>
</dbReference>
<dbReference type="PROSITE" id="PS51084">
    <property type="entry name" value="HIT_2"/>
    <property type="match status" value="1"/>
</dbReference>
<dbReference type="SUPFAM" id="SSF54197">
    <property type="entry name" value="HIT-like"/>
    <property type="match status" value="1"/>
</dbReference>
<name>A0A061J4E6_TRYRA</name>
<feature type="region of interest" description="Disordered" evidence="2">
    <location>
        <begin position="366"/>
        <end position="385"/>
    </location>
</feature>
<dbReference type="Proteomes" id="UP000031737">
    <property type="component" value="Unassembled WGS sequence"/>
</dbReference>